<gene>
    <name evidence="1" type="ORF">BH720_013880</name>
</gene>
<reference evidence="1 2" key="1">
    <citation type="journal article" date="2016" name="Genome Announc.">
        <title>Draft Genome Sequence of the Thermotolerant Cyanobacterium Desertifilum sp. IPPAS B-1220.</title>
        <authorList>
            <person name="Mironov K.S."/>
            <person name="Sinetova M.A."/>
            <person name="Bolatkhan K."/>
            <person name="Zayadan B.K."/>
            <person name="Ustinova V.V."/>
            <person name="Kupriyanova E.V."/>
            <person name="Skrypnik A.N."/>
            <person name="Gogoleva N.E."/>
            <person name="Gogolev Y.V."/>
            <person name="Los D.A."/>
        </authorList>
    </citation>
    <scope>NUCLEOTIDE SEQUENCE [LARGE SCALE GENOMIC DNA]</scope>
    <source>
        <strain evidence="1 2">IPPAS B-1220</strain>
    </source>
</reference>
<protein>
    <submittedName>
        <fullName evidence="1">Uncharacterized protein</fullName>
    </submittedName>
</protein>
<evidence type="ECO:0000313" key="1">
    <source>
        <dbReference type="EMBL" id="XPM66335.1"/>
    </source>
</evidence>
<dbReference type="EMBL" id="CP182909">
    <property type="protein sequence ID" value="XPM66335.1"/>
    <property type="molecule type" value="Genomic_DNA"/>
</dbReference>
<sequence>MRMAFHGRVLASKTPKAVVNSSNAALLGLGVFFALLGIPIPFAQAQSYPACQPPNVGEYLLLVEARSPAQQAQLPQALPNTTPYQFCLYLDELVARVGGFSNLEEANRAARYAIETGRLEAYVVQPPASFAAAAPAYNPQPLGTGFAVLVDYFNQPELATQVQQVLGGTVGLASYGQRPFLLAVHTTNQQDANDILQALSDRGFWAMIVDSRKVVLLNAAVNL</sequence>
<name>A0ACD5GZ92_9CYAN</name>
<evidence type="ECO:0000313" key="2">
    <source>
        <dbReference type="Proteomes" id="UP000095472"/>
    </source>
</evidence>
<dbReference type="Proteomes" id="UP000095472">
    <property type="component" value="Chromosome"/>
</dbReference>
<keyword evidence="2" id="KW-1185">Reference proteome</keyword>
<organism evidence="1 2">
    <name type="scientific">Desertifilum tharense IPPAS B-1220</name>
    <dbReference type="NCBI Taxonomy" id="1781255"/>
    <lineage>
        <taxon>Bacteria</taxon>
        <taxon>Bacillati</taxon>
        <taxon>Cyanobacteriota</taxon>
        <taxon>Cyanophyceae</taxon>
        <taxon>Desertifilales</taxon>
        <taxon>Desertifilaceae</taxon>
        <taxon>Desertifilum</taxon>
    </lineage>
</organism>
<accession>A0ACD5GZ92</accession>
<proteinExistence type="predicted"/>